<sequence length="255" mass="29836">MYIMNGKDKILITLIICFCSILNAQYLKVDYERLDLGEENLIGVSKEFREEFNNIRKTPQKFFLYYANGESLYKSVPRKSFVNNAGDLRVDEKTISHNREVYKDIELKVYKPKGAKGVYVYQNFLDIREEFYGYKDTKFSSIDYKDETITIDKYHCKLVEVSFPNNPSAKTKVWYTEDIPISAGPNTFNVFPGLVLRIESSQYILTAIKISNEAKLSDVEKINTKLPVYKEEAFDKKMKEVRELRSKVTKEEIRL</sequence>
<dbReference type="STRING" id="551459.SAMN05421796_104113"/>
<name>A0A1N7MAQ0_9FLAO</name>
<accession>A0A1N7MAQ0</accession>
<evidence type="ECO:0000313" key="2">
    <source>
        <dbReference type="Proteomes" id="UP000186246"/>
    </source>
</evidence>
<gene>
    <name evidence="1" type="ORF">SAMN05421796_104113</name>
</gene>
<dbReference type="Pfam" id="PF09697">
    <property type="entry name" value="Porph_ging"/>
    <property type="match status" value="1"/>
</dbReference>
<dbReference type="Proteomes" id="UP000186246">
    <property type="component" value="Unassembled WGS sequence"/>
</dbReference>
<protein>
    <submittedName>
        <fullName evidence="1">GLPGLI family protein</fullName>
    </submittedName>
</protein>
<dbReference type="InterPro" id="IPR005901">
    <property type="entry name" value="GLPGLI"/>
</dbReference>
<dbReference type="EMBL" id="FTOJ01000004">
    <property type="protein sequence ID" value="SIS83049.1"/>
    <property type="molecule type" value="Genomic_DNA"/>
</dbReference>
<dbReference type="AlphaFoldDB" id="A0A1N7MAQ0"/>
<proteinExistence type="predicted"/>
<evidence type="ECO:0000313" key="1">
    <source>
        <dbReference type="EMBL" id="SIS83049.1"/>
    </source>
</evidence>
<dbReference type="NCBIfam" id="TIGR01200">
    <property type="entry name" value="GLPGLI"/>
    <property type="match status" value="1"/>
</dbReference>
<organism evidence="1 2">
    <name type="scientific">Chryseobacterium piscicola</name>
    <dbReference type="NCBI Taxonomy" id="551459"/>
    <lineage>
        <taxon>Bacteria</taxon>
        <taxon>Pseudomonadati</taxon>
        <taxon>Bacteroidota</taxon>
        <taxon>Flavobacteriia</taxon>
        <taxon>Flavobacteriales</taxon>
        <taxon>Weeksellaceae</taxon>
        <taxon>Chryseobacterium group</taxon>
        <taxon>Chryseobacterium</taxon>
    </lineage>
</organism>
<reference evidence="2" key="1">
    <citation type="submission" date="2017-01" db="EMBL/GenBank/DDBJ databases">
        <authorList>
            <person name="Varghese N."/>
            <person name="Submissions S."/>
        </authorList>
    </citation>
    <scope>NUCLEOTIDE SEQUENCE [LARGE SCALE GENOMIC DNA]</scope>
    <source>
        <strain evidence="2">DSM 21068</strain>
    </source>
</reference>